<evidence type="ECO:0000313" key="2">
    <source>
        <dbReference type="EMBL" id="CAL7948337.1"/>
    </source>
</evidence>
<organism evidence="2 3">
    <name type="scientific">Xylocopa violacea</name>
    <name type="common">Violet carpenter bee</name>
    <name type="synonym">Apis violacea</name>
    <dbReference type="NCBI Taxonomy" id="135666"/>
    <lineage>
        <taxon>Eukaryota</taxon>
        <taxon>Metazoa</taxon>
        <taxon>Ecdysozoa</taxon>
        <taxon>Arthropoda</taxon>
        <taxon>Hexapoda</taxon>
        <taxon>Insecta</taxon>
        <taxon>Pterygota</taxon>
        <taxon>Neoptera</taxon>
        <taxon>Endopterygota</taxon>
        <taxon>Hymenoptera</taxon>
        <taxon>Apocrita</taxon>
        <taxon>Aculeata</taxon>
        <taxon>Apoidea</taxon>
        <taxon>Anthophila</taxon>
        <taxon>Apidae</taxon>
        <taxon>Xylocopa</taxon>
        <taxon>Xylocopa</taxon>
    </lineage>
</organism>
<sequence>MRSRVYCFIAIFVGYAAVVHFENATLLAVAEAPKEEEHKVLVDCHQTDYRSYIECLKRQKRQYHPHDDHIDFDSDCVDKCRKRCEWDRDCDRRCLHCARRRKQTHQIITEYITDCTSMDCNKTATADSKSINVTTKVDIHNYINGSAVCCPTCQPPIPCPPTSSPTISSTVTPPSPTPPSSHSPTPAPPTIYPSPRPPPPIIYPPPPPPPIIYPPPLPPPPIIYPPPPPMYPPTIYLPPPPPPPPMYPPTIYFPPPPMYPPTIYHPPPPPPPPPPLPPPPPPPSSLPSPAYCPHCPTCSYCPPVAYSGYQCMYPNQWPCIQPGRQIDCSHCTVPYYHYNCDGSCYAHGIYG</sequence>
<protein>
    <submittedName>
        <fullName evidence="2">Uncharacterized protein</fullName>
    </submittedName>
</protein>
<accession>A0ABP1P7W8</accession>
<dbReference type="PRINTS" id="PR01217">
    <property type="entry name" value="PRICHEXTENSN"/>
</dbReference>
<evidence type="ECO:0000313" key="3">
    <source>
        <dbReference type="Proteomes" id="UP001642520"/>
    </source>
</evidence>
<dbReference type="Proteomes" id="UP001642520">
    <property type="component" value="Unassembled WGS sequence"/>
</dbReference>
<comment type="caution">
    <text evidence="2">The sequence shown here is derived from an EMBL/GenBank/DDBJ whole genome shotgun (WGS) entry which is preliminary data.</text>
</comment>
<dbReference type="EMBL" id="CAXAJV020001299">
    <property type="protein sequence ID" value="CAL7948337.1"/>
    <property type="molecule type" value="Genomic_DNA"/>
</dbReference>
<keyword evidence="3" id="KW-1185">Reference proteome</keyword>
<feature type="region of interest" description="Disordered" evidence="1">
    <location>
        <begin position="164"/>
        <end position="193"/>
    </location>
</feature>
<feature type="compositionally biased region" description="Pro residues" evidence="1">
    <location>
        <begin position="173"/>
        <end position="193"/>
    </location>
</feature>
<gene>
    <name evidence="2" type="ORF">XYLVIOL_LOCUS8800</name>
</gene>
<reference evidence="2 3" key="1">
    <citation type="submission" date="2024-08" db="EMBL/GenBank/DDBJ databases">
        <authorList>
            <person name="Will J Nash"/>
            <person name="Angela Man"/>
            <person name="Seanna McTaggart"/>
            <person name="Kendall Baker"/>
            <person name="Tom Barker"/>
            <person name="Leah Catchpole"/>
            <person name="Alex Durrant"/>
            <person name="Karim Gharbi"/>
            <person name="Naomi Irish"/>
            <person name="Gemy Kaithakottil"/>
            <person name="Debby Ku"/>
            <person name="Aaliyah Providence"/>
            <person name="Felix Shaw"/>
            <person name="David Swarbreck"/>
            <person name="Chris Watkins"/>
            <person name="Ann M. McCartney"/>
            <person name="Giulio Formenti"/>
            <person name="Alice Mouton"/>
            <person name="Noel Vella"/>
            <person name="Bjorn M von Reumont"/>
            <person name="Adriana Vella"/>
            <person name="Wilfried Haerty"/>
        </authorList>
    </citation>
    <scope>NUCLEOTIDE SEQUENCE [LARGE SCALE GENOMIC DNA]</scope>
</reference>
<name>A0ABP1P7W8_XYLVO</name>
<evidence type="ECO:0000256" key="1">
    <source>
        <dbReference type="SAM" id="MobiDB-lite"/>
    </source>
</evidence>
<proteinExistence type="predicted"/>